<dbReference type="InterPro" id="IPR022065">
    <property type="entry name" value="Uncharacterised_TMEM59"/>
</dbReference>
<evidence type="ECO:0000256" key="2">
    <source>
        <dbReference type="ARBA" id="ARBA00009643"/>
    </source>
</evidence>
<dbReference type="Pfam" id="PF12280">
    <property type="entry name" value="BSMAP"/>
    <property type="match status" value="1"/>
</dbReference>
<protein>
    <recommendedName>
        <fullName evidence="12">Transmembrane protein 59</fullName>
    </recommendedName>
</protein>
<accession>A0A0B7ATD9</accession>
<sequence length="344" mass="38584">VRIRTGTMVVTGHTLQIFCIFGVLFSLFTESLLENVIRNVDPCEDVCQKTYPLHTYDKSLPVACCRRGCRLYSILELLRHVNGINNTIKICSDNCKEAYPRKEDETSACILGCSSQKPFIPTLENFDKESNLAVGDMQHMMYPVLYMHNLYSNVMDKVMLQVSVSWSFIMQDSSGRIIIIKSQPQVQHNTEDVQHLSDFSVGTGTIMKTSIDASGNPATEVLRHSQLKSSKSVGNDINAAQASSWTYYQNDDYNSDLLSCIARKTGVPRLLLSMLFLLSTIALVCLCITTTATAPEQRTIQRLSIRSDLDYLHTLPNKKGIQEILAQDVIQARPLPVKLTIDHI</sequence>
<comment type="subcellular location">
    <subcellularLocation>
        <location evidence="1">Golgi apparatus membrane</location>
        <topology evidence="1">Single-pass type I membrane protein</topology>
    </subcellularLocation>
</comment>
<comment type="similarity">
    <text evidence="2">Belongs to the TMEM59 family.</text>
</comment>
<keyword evidence="7 9" id="KW-0472">Membrane</keyword>
<reference evidence="10" key="1">
    <citation type="submission" date="2014-12" db="EMBL/GenBank/DDBJ databases">
        <title>Insight into the proteome of Arion vulgaris.</title>
        <authorList>
            <person name="Aradska J."/>
            <person name="Bulat T."/>
            <person name="Smidak R."/>
            <person name="Sarate P."/>
            <person name="Gangsoo J."/>
            <person name="Sialana F."/>
            <person name="Bilban M."/>
            <person name="Lubec G."/>
        </authorList>
    </citation>
    <scope>NUCLEOTIDE SEQUENCE</scope>
    <source>
        <tissue evidence="10">Skin</tissue>
    </source>
</reference>
<evidence type="ECO:0000256" key="3">
    <source>
        <dbReference type="ARBA" id="ARBA00022692"/>
    </source>
</evidence>
<organism evidence="10">
    <name type="scientific">Arion vulgaris</name>
    <dbReference type="NCBI Taxonomy" id="1028688"/>
    <lineage>
        <taxon>Eukaryota</taxon>
        <taxon>Metazoa</taxon>
        <taxon>Spiralia</taxon>
        <taxon>Lophotrochozoa</taxon>
        <taxon>Mollusca</taxon>
        <taxon>Gastropoda</taxon>
        <taxon>Heterobranchia</taxon>
        <taxon>Euthyneura</taxon>
        <taxon>Panpulmonata</taxon>
        <taxon>Eupulmonata</taxon>
        <taxon>Stylommatophora</taxon>
        <taxon>Helicina</taxon>
        <taxon>Arionoidea</taxon>
        <taxon>Arionidae</taxon>
        <taxon>Arion</taxon>
    </lineage>
</organism>
<name>A0A0B7ATD9_9EUPU</name>
<dbReference type="AlphaFoldDB" id="A0A0B7ATD9"/>
<evidence type="ECO:0000313" key="10">
    <source>
        <dbReference type="EMBL" id="CEK83170.1"/>
    </source>
</evidence>
<evidence type="ECO:0000256" key="1">
    <source>
        <dbReference type="ARBA" id="ARBA00004614"/>
    </source>
</evidence>
<keyword evidence="6" id="KW-0333">Golgi apparatus</keyword>
<feature type="transmembrane region" description="Helical" evidence="9">
    <location>
        <begin position="270"/>
        <end position="294"/>
    </location>
</feature>
<dbReference type="EMBL" id="HACG01036305">
    <property type="protein sequence ID" value="CEK83170.1"/>
    <property type="molecule type" value="Transcribed_RNA"/>
</dbReference>
<dbReference type="EMBL" id="HACG01036306">
    <property type="protein sequence ID" value="CEK83171.1"/>
    <property type="molecule type" value="Transcribed_RNA"/>
</dbReference>
<evidence type="ECO:0000313" key="11">
    <source>
        <dbReference type="EMBL" id="CEK83171.1"/>
    </source>
</evidence>
<evidence type="ECO:0000256" key="4">
    <source>
        <dbReference type="ARBA" id="ARBA00022729"/>
    </source>
</evidence>
<proteinExistence type="inferred from homology"/>
<feature type="transmembrane region" description="Helical" evidence="9">
    <location>
        <begin position="7"/>
        <end position="28"/>
    </location>
</feature>
<evidence type="ECO:0000256" key="8">
    <source>
        <dbReference type="ARBA" id="ARBA00023180"/>
    </source>
</evidence>
<keyword evidence="3 9" id="KW-0812">Transmembrane</keyword>
<evidence type="ECO:0000256" key="9">
    <source>
        <dbReference type="SAM" id="Phobius"/>
    </source>
</evidence>
<evidence type="ECO:0000256" key="5">
    <source>
        <dbReference type="ARBA" id="ARBA00022989"/>
    </source>
</evidence>
<evidence type="ECO:0000256" key="7">
    <source>
        <dbReference type="ARBA" id="ARBA00023136"/>
    </source>
</evidence>
<keyword evidence="4" id="KW-0732">Signal</keyword>
<feature type="non-terminal residue" evidence="10">
    <location>
        <position position="1"/>
    </location>
</feature>
<dbReference type="PANTHER" id="PTHR28652">
    <property type="entry name" value="TRANSMEMBRANE PROTEIN 59-LIKE PROTEIN"/>
    <property type="match status" value="1"/>
</dbReference>
<evidence type="ECO:0000256" key="6">
    <source>
        <dbReference type="ARBA" id="ARBA00023034"/>
    </source>
</evidence>
<dbReference type="PANTHER" id="PTHR28652:SF2">
    <property type="entry name" value="TRANSMEMBRANE PROTEIN 59-LIKE PROTEIN"/>
    <property type="match status" value="1"/>
</dbReference>
<keyword evidence="8" id="KW-0325">Glycoprotein</keyword>
<gene>
    <name evidence="10" type="primary">ORF135574</name>
    <name evidence="11" type="synonym">ORF135581</name>
</gene>
<keyword evidence="5 9" id="KW-1133">Transmembrane helix</keyword>
<dbReference type="GO" id="GO:0000139">
    <property type="term" value="C:Golgi membrane"/>
    <property type="evidence" value="ECO:0007669"/>
    <property type="project" value="UniProtKB-SubCell"/>
</dbReference>
<evidence type="ECO:0008006" key="12">
    <source>
        <dbReference type="Google" id="ProtNLM"/>
    </source>
</evidence>